<dbReference type="SUPFAM" id="SSF47413">
    <property type="entry name" value="lambda repressor-like DNA-binding domains"/>
    <property type="match status" value="1"/>
</dbReference>
<dbReference type="Gene3D" id="1.10.260.40">
    <property type="entry name" value="lambda repressor-like DNA-binding domains"/>
    <property type="match status" value="1"/>
</dbReference>
<feature type="domain" description="HTH cro/C1-type" evidence="1">
    <location>
        <begin position="23"/>
        <end position="74"/>
    </location>
</feature>
<name>A0A845HUW8_9BURK</name>
<comment type="caution">
    <text evidence="2">The sequence shown here is derived from an EMBL/GenBank/DDBJ whole genome shotgun (WGS) entry which is preliminary data.</text>
</comment>
<dbReference type="InterPro" id="IPR001387">
    <property type="entry name" value="Cro/C1-type_HTH"/>
</dbReference>
<evidence type="ECO:0000313" key="3">
    <source>
        <dbReference type="Proteomes" id="UP000444316"/>
    </source>
</evidence>
<dbReference type="InterPro" id="IPR010982">
    <property type="entry name" value="Lambda_DNA-bd_dom_sf"/>
</dbReference>
<gene>
    <name evidence="2" type="ORF">GTP23_07260</name>
</gene>
<dbReference type="SMART" id="SM00530">
    <property type="entry name" value="HTH_XRE"/>
    <property type="match status" value="1"/>
</dbReference>
<proteinExistence type="predicted"/>
<dbReference type="GO" id="GO:0003677">
    <property type="term" value="F:DNA binding"/>
    <property type="evidence" value="ECO:0007669"/>
    <property type="project" value="InterPro"/>
</dbReference>
<evidence type="ECO:0000259" key="1">
    <source>
        <dbReference type="PROSITE" id="PS50943"/>
    </source>
</evidence>
<organism evidence="2 3">
    <name type="scientific">Duganella fentianensis</name>
    <dbReference type="NCBI Taxonomy" id="2692177"/>
    <lineage>
        <taxon>Bacteria</taxon>
        <taxon>Pseudomonadati</taxon>
        <taxon>Pseudomonadota</taxon>
        <taxon>Betaproteobacteria</taxon>
        <taxon>Burkholderiales</taxon>
        <taxon>Oxalobacteraceae</taxon>
        <taxon>Telluria group</taxon>
        <taxon>Duganella</taxon>
    </lineage>
</organism>
<dbReference type="Proteomes" id="UP000444316">
    <property type="component" value="Unassembled WGS sequence"/>
</dbReference>
<evidence type="ECO:0000313" key="2">
    <source>
        <dbReference type="EMBL" id="MYN44870.1"/>
    </source>
</evidence>
<protein>
    <submittedName>
        <fullName evidence="2">Helix-turn-helix domain-containing protein</fullName>
    </submittedName>
</protein>
<reference evidence="2" key="1">
    <citation type="submission" date="2019-12" db="EMBL/GenBank/DDBJ databases">
        <title>Novel species isolated from a subtropical stream in China.</title>
        <authorList>
            <person name="Lu H."/>
        </authorList>
    </citation>
    <scope>NUCLEOTIDE SEQUENCE [LARGE SCALE GENOMIC DNA]</scope>
    <source>
        <strain evidence="2">FT93W</strain>
    </source>
</reference>
<dbReference type="Pfam" id="PF01381">
    <property type="entry name" value="HTH_3"/>
    <property type="match status" value="1"/>
</dbReference>
<keyword evidence="3" id="KW-1185">Reference proteome</keyword>
<accession>A0A845HUW8</accession>
<sequence length="85" mass="9446">MKIPRGRGALPENYPNGFLDSVIREQRLKNDAELSRVLQLAPSSISKIRHGRAEVSAEVLLRVHEAFGTPIAELKRRQSSGSTTH</sequence>
<dbReference type="PROSITE" id="PS50943">
    <property type="entry name" value="HTH_CROC1"/>
    <property type="match status" value="1"/>
</dbReference>
<dbReference type="EMBL" id="WWCL01000001">
    <property type="protein sequence ID" value="MYN44870.1"/>
    <property type="molecule type" value="Genomic_DNA"/>
</dbReference>
<dbReference type="AlphaFoldDB" id="A0A845HUW8"/>
<dbReference type="CDD" id="cd00093">
    <property type="entry name" value="HTH_XRE"/>
    <property type="match status" value="1"/>
</dbReference>